<keyword evidence="4" id="KW-0677">Repeat</keyword>
<sequence>MPNNVIYDDPLQLPTETAEARLGLAGFDHVVIDLDLTSSTGAGIRANETDHILIGSGRTVTGETYGLDLTGHGSTVTNQGTIRSLSQGGTALRLTGTQAYSVVNTGTITSAGLAIDGSQGVDRIINAGTLQTTGNGVLMDLEEGNDVYDGILGTANGIIKLGIGNDTAYGGAGSEIFAGGLGDDFLHGGAGNDTADYSDATAGVTVDLAKTTAQTISGGQGTDTLIDIERLIGSAHGDRLTGNALDNTLQGGAGDDTLEGGQGNDRLEGGAGSNTVRYSGSAAAWVDLTDQDGQDTRGYGTDILTGITTLEGGSGADRFTGNDEHNKLIGNGGDDTLIGGKGNDTLNGGSGQDTARFSGASGDYTITRNNDGTVTIADRQLGRDGTDTLTDVRFVEFSDRTIALTNSNPTDITLTGTSIAEDKAVGSALGSLFGDDPEDDPLTWSLVSDSGGTFGLNGSGTGLVLLKALDHETAAEHTITIEAKDAYGGVLRETFTLFVRNVVETTPLVRLGTAIKEQLVGESGNDRLSGLGGNDALFGQIGADTLIGGAGSDTLVGGEGRDVFVFDQKPNAKSNLDYIQDFNPADDVIHLSRKFFTKIAKGALSSKAFVTGNQFKDKDDRILYYKEGGALFYDPDGSGSAKAIQFANLPKGLKVSHKDFFVI</sequence>
<dbReference type="InterPro" id="IPR018511">
    <property type="entry name" value="Hemolysin-typ_Ca-bd_CS"/>
</dbReference>
<keyword evidence="3" id="KW-0964">Secreted</keyword>
<dbReference type="PANTHER" id="PTHR38340">
    <property type="entry name" value="S-LAYER PROTEIN"/>
    <property type="match status" value="1"/>
</dbReference>
<dbReference type="InterPro" id="IPR002126">
    <property type="entry name" value="Cadherin-like_dom"/>
</dbReference>
<evidence type="ECO:0000256" key="4">
    <source>
        <dbReference type="ARBA" id="ARBA00022737"/>
    </source>
</evidence>
<name>A0ABW9YZH8_9HYPH</name>
<dbReference type="InterPro" id="IPR015919">
    <property type="entry name" value="Cadherin-like_sf"/>
</dbReference>
<dbReference type="Pfam" id="PF00353">
    <property type="entry name" value="HemolysinCabind"/>
    <property type="match status" value="4"/>
</dbReference>
<evidence type="ECO:0000256" key="1">
    <source>
        <dbReference type="ARBA" id="ARBA00001913"/>
    </source>
</evidence>
<evidence type="ECO:0000256" key="2">
    <source>
        <dbReference type="ARBA" id="ARBA00004613"/>
    </source>
</evidence>
<dbReference type="PRINTS" id="PR00313">
    <property type="entry name" value="CABNDNGRPT"/>
</dbReference>
<evidence type="ECO:0000313" key="8">
    <source>
        <dbReference type="Proteomes" id="UP000818323"/>
    </source>
</evidence>
<dbReference type="InterPro" id="IPR013858">
    <property type="entry name" value="Peptidase_M10B_C"/>
</dbReference>
<dbReference type="Pfam" id="PF08548">
    <property type="entry name" value="Peptidase_M10_C"/>
    <property type="match status" value="1"/>
</dbReference>
<feature type="region of interest" description="Disordered" evidence="5">
    <location>
        <begin position="252"/>
        <end position="273"/>
    </location>
</feature>
<evidence type="ECO:0000256" key="3">
    <source>
        <dbReference type="ARBA" id="ARBA00022525"/>
    </source>
</evidence>
<feature type="domain" description="Cadherin" evidence="6">
    <location>
        <begin position="418"/>
        <end position="509"/>
    </location>
</feature>
<gene>
    <name evidence="7" type="ORF">GR303_11075</name>
</gene>
<proteinExistence type="predicted"/>
<organism evidence="7 8">
    <name type="scientific">Microvirga arsenatis</name>
    <dbReference type="NCBI Taxonomy" id="2692265"/>
    <lineage>
        <taxon>Bacteria</taxon>
        <taxon>Pseudomonadati</taxon>
        <taxon>Pseudomonadota</taxon>
        <taxon>Alphaproteobacteria</taxon>
        <taxon>Hyphomicrobiales</taxon>
        <taxon>Methylobacteriaceae</taxon>
        <taxon>Microvirga</taxon>
    </lineage>
</organism>
<dbReference type="RefSeq" id="WP_161721886.1">
    <property type="nucleotide sequence ID" value="NZ_JAAAXI010000003.1"/>
</dbReference>
<dbReference type="Gene3D" id="2.150.10.10">
    <property type="entry name" value="Serralysin-like metalloprotease, C-terminal"/>
    <property type="match status" value="3"/>
</dbReference>
<comment type="cofactor">
    <cofactor evidence="1">
        <name>Ca(2+)</name>
        <dbReference type="ChEBI" id="CHEBI:29108"/>
    </cofactor>
</comment>
<dbReference type="Proteomes" id="UP000818323">
    <property type="component" value="Unassembled WGS sequence"/>
</dbReference>
<dbReference type="PROSITE" id="PS00330">
    <property type="entry name" value="HEMOLYSIN_CALCIUM"/>
    <property type="match status" value="3"/>
</dbReference>
<evidence type="ECO:0000256" key="5">
    <source>
        <dbReference type="SAM" id="MobiDB-lite"/>
    </source>
</evidence>
<comment type="caution">
    <text evidence="7">The sequence shown here is derived from an EMBL/GenBank/DDBJ whole genome shotgun (WGS) entry which is preliminary data.</text>
</comment>
<evidence type="ECO:0000313" key="7">
    <source>
        <dbReference type="EMBL" id="NBJ24895.1"/>
    </source>
</evidence>
<accession>A0ABW9YZH8</accession>
<evidence type="ECO:0000259" key="6">
    <source>
        <dbReference type="PROSITE" id="PS50268"/>
    </source>
</evidence>
<dbReference type="EMBL" id="JAAAXJ010000004">
    <property type="protein sequence ID" value="NBJ24895.1"/>
    <property type="molecule type" value="Genomic_DNA"/>
</dbReference>
<protein>
    <recommendedName>
        <fullName evidence="6">Cadherin domain-containing protein</fullName>
    </recommendedName>
</protein>
<dbReference type="InterPro" id="IPR050557">
    <property type="entry name" value="RTX_toxin/Mannuronan_C5-epim"/>
</dbReference>
<dbReference type="InterPro" id="IPR001343">
    <property type="entry name" value="Hemolysn_Ca-bd"/>
</dbReference>
<dbReference type="InterPro" id="IPR011049">
    <property type="entry name" value="Serralysin-like_metalloprot_C"/>
</dbReference>
<dbReference type="SUPFAM" id="SSF49313">
    <property type="entry name" value="Cadherin-like"/>
    <property type="match status" value="1"/>
</dbReference>
<dbReference type="PROSITE" id="PS50268">
    <property type="entry name" value="CADHERIN_2"/>
    <property type="match status" value="1"/>
</dbReference>
<dbReference type="CDD" id="cd11304">
    <property type="entry name" value="Cadherin_repeat"/>
    <property type="match status" value="1"/>
</dbReference>
<dbReference type="SUPFAM" id="SSF51120">
    <property type="entry name" value="beta-Roll"/>
    <property type="match status" value="3"/>
</dbReference>
<comment type="subcellular location">
    <subcellularLocation>
        <location evidence="2">Secreted</location>
    </subcellularLocation>
</comment>
<keyword evidence="8" id="KW-1185">Reference proteome</keyword>
<dbReference type="PANTHER" id="PTHR38340:SF1">
    <property type="entry name" value="S-LAYER PROTEIN"/>
    <property type="match status" value="1"/>
</dbReference>
<reference evidence="7 8" key="1">
    <citation type="submission" date="2020-01" db="EMBL/GenBank/DDBJ databases">
        <title>Microvirga sp. nov., an arsenate reduction bacterium isolated from Tibet hotspring sediments.</title>
        <authorList>
            <person name="Yuan C.-G."/>
        </authorList>
    </citation>
    <scope>NUCLEOTIDE SEQUENCE [LARGE SCALE GENOMIC DNA]</scope>
    <source>
        <strain evidence="7 8">SYSU G3D203</strain>
    </source>
</reference>